<dbReference type="InterPro" id="IPR044992">
    <property type="entry name" value="ChyE-like"/>
</dbReference>
<dbReference type="Proteomes" id="UP001238805">
    <property type="component" value="Chromosome"/>
</dbReference>
<dbReference type="InterPro" id="IPR017926">
    <property type="entry name" value="GATASE"/>
</dbReference>
<gene>
    <name evidence="2" type="ORF">QP029_10730</name>
</gene>
<evidence type="ECO:0000313" key="3">
    <source>
        <dbReference type="Proteomes" id="UP001238805"/>
    </source>
</evidence>
<dbReference type="RefSeq" id="WP_284874287.1">
    <property type="nucleotide sequence ID" value="NZ_CP126970.1"/>
</dbReference>
<dbReference type="EMBL" id="CP126970">
    <property type="protein sequence ID" value="WIM69693.1"/>
    <property type="molecule type" value="Genomic_DNA"/>
</dbReference>
<keyword evidence="2" id="KW-0315">Glutamine amidotransferase</keyword>
<name>A0ABY8VNB4_9CORY</name>
<dbReference type="SUPFAM" id="SSF52317">
    <property type="entry name" value="Class I glutamine amidotransferase-like"/>
    <property type="match status" value="1"/>
</dbReference>
<dbReference type="Gene3D" id="3.40.50.880">
    <property type="match status" value="1"/>
</dbReference>
<organism evidence="2 3">
    <name type="scientific">Corynebacterium suedekumii</name>
    <dbReference type="NCBI Taxonomy" id="3049801"/>
    <lineage>
        <taxon>Bacteria</taxon>
        <taxon>Bacillati</taxon>
        <taxon>Actinomycetota</taxon>
        <taxon>Actinomycetes</taxon>
        <taxon>Mycobacteriales</taxon>
        <taxon>Corynebacteriaceae</taxon>
        <taxon>Corynebacterium</taxon>
    </lineage>
</organism>
<keyword evidence="3" id="KW-1185">Reference proteome</keyword>
<dbReference type="GO" id="GO:0016787">
    <property type="term" value="F:hydrolase activity"/>
    <property type="evidence" value="ECO:0007669"/>
    <property type="project" value="UniProtKB-KW"/>
</dbReference>
<evidence type="ECO:0000259" key="1">
    <source>
        <dbReference type="Pfam" id="PF00117"/>
    </source>
</evidence>
<evidence type="ECO:0000313" key="2">
    <source>
        <dbReference type="EMBL" id="WIM69693.1"/>
    </source>
</evidence>
<keyword evidence="2" id="KW-0378">Hydrolase</keyword>
<reference evidence="2 3" key="1">
    <citation type="submission" date="2023-05" db="EMBL/GenBank/DDBJ databases">
        <title>Corynebacterium suedekumii sp. nov. and Corynebacterium breve sp. nov. isolated from raw cow's milk.</title>
        <authorList>
            <person name="Baer M.K."/>
            <person name="Mehl L."/>
            <person name="Hellmuth R."/>
            <person name="Marke G."/>
            <person name="Lipski A."/>
        </authorList>
    </citation>
    <scope>NUCLEOTIDE SEQUENCE [LARGE SCALE GENOMIC DNA]</scope>
    <source>
        <strain evidence="2 3">LM112</strain>
    </source>
</reference>
<dbReference type="PANTHER" id="PTHR42695:SF5">
    <property type="entry name" value="GLUTAMINE AMIDOTRANSFERASE YLR126C-RELATED"/>
    <property type="match status" value="1"/>
</dbReference>
<dbReference type="PANTHER" id="PTHR42695">
    <property type="entry name" value="GLUTAMINE AMIDOTRANSFERASE YLR126C-RELATED"/>
    <property type="match status" value="1"/>
</dbReference>
<dbReference type="PRINTS" id="PR00096">
    <property type="entry name" value="GATASE"/>
</dbReference>
<proteinExistence type="predicted"/>
<dbReference type="EC" id="3.4.-.-" evidence="2"/>
<feature type="domain" description="Glutamine amidotransferase" evidence="1">
    <location>
        <begin position="24"/>
        <end position="181"/>
    </location>
</feature>
<sequence>MTTPRITVLQPDPAASLDQFTDWLTEAGAAVDVVDLTATDVPETVGDGVIVLGGINDARSYPWVGDLHAALRDWVSAGIPVLGICLGAQLLADAHDGDLDFGLEGEEGAVEVELMEAAAPEPVFVGLESPLVVPEHHHDVITELPPGAELLAASKRYEVQAFRLGSAVGVQFHPEASPETMATWTTQSGGDGDAMLAEMQDVDDRVSETGRRIARNFVTILMERH</sequence>
<dbReference type="InterPro" id="IPR029062">
    <property type="entry name" value="Class_I_gatase-like"/>
</dbReference>
<accession>A0ABY8VNB4</accession>
<dbReference type="PROSITE" id="PS51273">
    <property type="entry name" value="GATASE_TYPE_1"/>
    <property type="match status" value="1"/>
</dbReference>
<dbReference type="Pfam" id="PF00117">
    <property type="entry name" value="GATase"/>
    <property type="match status" value="1"/>
</dbReference>
<dbReference type="CDD" id="cd01741">
    <property type="entry name" value="GATase1_1"/>
    <property type="match status" value="1"/>
</dbReference>
<protein>
    <submittedName>
        <fullName evidence="2">Type 1 glutamine amidotransferase</fullName>
        <ecNumber evidence="2">3.4.-.-</ecNumber>
    </submittedName>
</protein>